<proteinExistence type="predicted"/>
<evidence type="ECO:0000313" key="3">
    <source>
        <dbReference type="Proteomes" id="UP000887013"/>
    </source>
</evidence>
<reference evidence="2" key="1">
    <citation type="submission" date="2020-08" db="EMBL/GenBank/DDBJ databases">
        <title>Multicomponent nature underlies the extraordinary mechanical properties of spider dragline silk.</title>
        <authorList>
            <person name="Kono N."/>
            <person name="Nakamura H."/>
            <person name="Mori M."/>
            <person name="Yoshida Y."/>
            <person name="Ohtoshi R."/>
            <person name="Malay A.D."/>
            <person name="Moran D.A.P."/>
            <person name="Tomita M."/>
            <person name="Numata K."/>
            <person name="Arakawa K."/>
        </authorList>
    </citation>
    <scope>NUCLEOTIDE SEQUENCE</scope>
</reference>
<organism evidence="2 3">
    <name type="scientific">Nephila pilipes</name>
    <name type="common">Giant wood spider</name>
    <name type="synonym">Nephila maculata</name>
    <dbReference type="NCBI Taxonomy" id="299642"/>
    <lineage>
        <taxon>Eukaryota</taxon>
        <taxon>Metazoa</taxon>
        <taxon>Ecdysozoa</taxon>
        <taxon>Arthropoda</taxon>
        <taxon>Chelicerata</taxon>
        <taxon>Arachnida</taxon>
        <taxon>Araneae</taxon>
        <taxon>Araneomorphae</taxon>
        <taxon>Entelegynae</taxon>
        <taxon>Araneoidea</taxon>
        <taxon>Nephilidae</taxon>
        <taxon>Nephila</taxon>
    </lineage>
</organism>
<keyword evidence="3" id="KW-1185">Reference proteome</keyword>
<dbReference type="OrthoDB" id="10495290at2759"/>
<feature type="transmembrane region" description="Helical" evidence="1">
    <location>
        <begin position="94"/>
        <end position="112"/>
    </location>
</feature>
<dbReference type="AlphaFoldDB" id="A0A8X6QZ83"/>
<keyword evidence="1" id="KW-0472">Membrane</keyword>
<accession>A0A8X6QZ83</accession>
<comment type="caution">
    <text evidence="2">The sequence shown here is derived from an EMBL/GenBank/DDBJ whole genome shotgun (WGS) entry which is preliminary data.</text>
</comment>
<gene>
    <name evidence="2" type="ORF">NPIL_276581</name>
</gene>
<dbReference type="Proteomes" id="UP000887013">
    <property type="component" value="Unassembled WGS sequence"/>
</dbReference>
<evidence type="ECO:0000256" key="1">
    <source>
        <dbReference type="SAM" id="Phobius"/>
    </source>
</evidence>
<keyword evidence="1" id="KW-1133">Transmembrane helix</keyword>
<protein>
    <submittedName>
        <fullName evidence="2">Uncharacterized protein</fullName>
    </submittedName>
</protein>
<dbReference type="EMBL" id="BMAW01132781">
    <property type="protein sequence ID" value="GFU44840.1"/>
    <property type="molecule type" value="Genomic_DNA"/>
</dbReference>
<sequence length="118" mass="13738">MSFRIKESVKRRKNIYRKNGYQVRDSKVIAADLLRRPQYNLWNPGSLIDFKKIARVTFPYLWSHSRPDAGELFACPVAFWKLDFFSTRSGKSGLWRLTSLLFAVLLVPLLRVCCARAV</sequence>
<keyword evidence="1" id="KW-0812">Transmembrane</keyword>
<evidence type="ECO:0000313" key="2">
    <source>
        <dbReference type="EMBL" id="GFU44840.1"/>
    </source>
</evidence>
<name>A0A8X6QZ83_NEPPI</name>